<dbReference type="AlphaFoldDB" id="A0A4U7JMA2"/>
<dbReference type="OrthoDB" id="1738919at2"/>
<protein>
    <submittedName>
        <fullName evidence="1">Stage III sporulation protein AF</fullName>
    </submittedName>
</protein>
<dbReference type="EMBL" id="CP061336">
    <property type="protein sequence ID" value="QNU65515.1"/>
    <property type="molecule type" value="Genomic_DNA"/>
</dbReference>
<evidence type="ECO:0000313" key="1">
    <source>
        <dbReference type="EMBL" id="QNU65515.1"/>
    </source>
</evidence>
<reference evidence="1 2" key="1">
    <citation type="submission" date="2020-09" db="EMBL/GenBank/DDBJ databases">
        <title>Characterization and genome sequencing of Ruminiclostridium sp. nov. MA18.</title>
        <authorList>
            <person name="Rettenmaier R."/>
            <person name="Kowollik M.-L."/>
            <person name="Liebl W."/>
            <person name="Zverlov V."/>
        </authorList>
    </citation>
    <scope>NUCLEOTIDE SEQUENCE [LARGE SCALE GENOMIC DNA]</scope>
    <source>
        <strain evidence="1 2">MA18</strain>
    </source>
</reference>
<organism evidence="1 2">
    <name type="scientific">Ruminiclostridium herbifermentans</name>
    <dbReference type="NCBI Taxonomy" id="2488810"/>
    <lineage>
        <taxon>Bacteria</taxon>
        <taxon>Bacillati</taxon>
        <taxon>Bacillota</taxon>
        <taxon>Clostridia</taxon>
        <taxon>Eubacteriales</taxon>
        <taxon>Oscillospiraceae</taxon>
        <taxon>Ruminiclostridium</taxon>
    </lineage>
</organism>
<sequence length="218" mass="24969">MLLFLKDWIINIVTITVILILFEIIIPTGKIKKIINLVSGFILLIVIINPFIALRNQNYTLREDIISDSFYIDKKELENSSKLLNDTQMKQIAGIYKKKLINKIQAETEEIEGVVALKVDVQINEDYNSDSFGEVNRVYLEMQKNKKQDKDEKTADSIKIKPVSVVNVEINSQSENAKTKASNQINENNSKIAEQVKDNLNRALEINKDLIFVTILEE</sequence>
<dbReference type="Proteomes" id="UP000306409">
    <property type="component" value="Chromosome"/>
</dbReference>
<keyword evidence="2" id="KW-1185">Reference proteome</keyword>
<dbReference type="Pfam" id="PF09581">
    <property type="entry name" value="Spore_III_AF"/>
    <property type="match status" value="1"/>
</dbReference>
<dbReference type="InterPro" id="IPR014245">
    <property type="entry name" value="Spore_III_AF"/>
</dbReference>
<gene>
    <name evidence="1" type="ORF">EHE19_011305</name>
</gene>
<dbReference type="KEGG" id="rher:EHE19_011305"/>
<evidence type="ECO:0000313" key="2">
    <source>
        <dbReference type="Proteomes" id="UP000306409"/>
    </source>
</evidence>
<proteinExistence type="predicted"/>
<accession>A0A4U7JMA2</accession>
<name>A0A4U7JMA2_9FIRM</name>
<dbReference type="RefSeq" id="WP_137695841.1">
    <property type="nucleotide sequence ID" value="NZ_CP061336.1"/>
</dbReference>